<dbReference type="EMBL" id="JRUN01000061">
    <property type="protein sequence ID" value="KHD84412.1"/>
    <property type="molecule type" value="Genomic_DNA"/>
</dbReference>
<dbReference type="SUPFAM" id="SSF57997">
    <property type="entry name" value="Tropomyosin"/>
    <property type="match status" value="1"/>
</dbReference>
<evidence type="ECO:0000313" key="3">
    <source>
        <dbReference type="Proteomes" id="UP000030588"/>
    </source>
</evidence>
<organism evidence="2 3">
    <name type="scientific">Heyndrickxia ginsengihumi</name>
    <dbReference type="NCBI Taxonomy" id="363870"/>
    <lineage>
        <taxon>Bacteria</taxon>
        <taxon>Bacillati</taxon>
        <taxon>Bacillota</taxon>
        <taxon>Bacilli</taxon>
        <taxon>Bacillales</taxon>
        <taxon>Bacillaceae</taxon>
        <taxon>Heyndrickxia</taxon>
    </lineage>
</organism>
<protein>
    <submittedName>
        <fullName evidence="2">Uncharacterized protein</fullName>
    </submittedName>
</protein>
<evidence type="ECO:0000256" key="1">
    <source>
        <dbReference type="SAM" id="Coils"/>
    </source>
</evidence>
<name>A0A0A6XWA3_9BACI</name>
<keyword evidence="1" id="KW-0175">Coiled coil</keyword>
<dbReference type="AlphaFoldDB" id="A0A0A6XWA3"/>
<dbReference type="RefSeq" id="WP_025731241.1">
    <property type="nucleotide sequence ID" value="NZ_JBCNRP010000070.1"/>
</dbReference>
<dbReference type="Proteomes" id="UP000030588">
    <property type="component" value="Unassembled WGS sequence"/>
</dbReference>
<gene>
    <name evidence="2" type="ORF">NG54_15570</name>
</gene>
<proteinExistence type="predicted"/>
<reference evidence="2 3" key="1">
    <citation type="submission" date="2014-10" db="EMBL/GenBank/DDBJ databases">
        <title>Draft genome of phytase producing Bacillus ginsengihumi strain M2.11.</title>
        <authorList>
            <person name="Toymentseva A."/>
            <person name="Boulygina E.A."/>
            <person name="Kazakov S.V."/>
            <person name="Kayumov I."/>
            <person name="Suleimanova A.D."/>
            <person name="Mardanova A.M."/>
            <person name="Maria S.N."/>
            <person name="Sergey M.Y."/>
            <person name="Sharipova M.R."/>
        </authorList>
    </citation>
    <scope>NUCLEOTIDE SEQUENCE [LARGE SCALE GENOMIC DNA]</scope>
    <source>
        <strain evidence="2 3">M2.11</strain>
    </source>
</reference>
<dbReference type="OrthoDB" id="2884089at2"/>
<sequence length="91" mass="11486">MYQYENYEIPQIQFEDNPYVQQNHDSSDRQLSLQLPQWQQFERRINLLERQNNQQEREIEQLRRRLQRVNQRLSIIENRLFIPIMPFYEGF</sequence>
<evidence type="ECO:0000313" key="2">
    <source>
        <dbReference type="EMBL" id="KHD84412.1"/>
    </source>
</evidence>
<comment type="caution">
    <text evidence="2">The sequence shown here is derived from an EMBL/GenBank/DDBJ whole genome shotgun (WGS) entry which is preliminary data.</text>
</comment>
<accession>A0A0A6XWA3</accession>
<feature type="coiled-coil region" evidence="1">
    <location>
        <begin position="38"/>
        <end position="79"/>
    </location>
</feature>